<accession>A0ABW6KAE4</accession>
<proteinExistence type="predicted"/>
<comment type="caution">
    <text evidence="1">The sequence shown here is derived from an EMBL/GenBank/DDBJ whole genome shotgun (WGS) entry which is preliminary data.</text>
</comment>
<keyword evidence="2" id="KW-1185">Reference proteome</keyword>
<dbReference type="Proteomes" id="UP001601059">
    <property type="component" value="Unassembled WGS sequence"/>
</dbReference>
<dbReference type="EMBL" id="JBIACK010000004">
    <property type="protein sequence ID" value="MFE8701189.1"/>
    <property type="molecule type" value="Genomic_DNA"/>
</dbReference>
<organism evidence="1 2">
    <name type="scientific">Cytobacillus spartinae</name>
    <dbReference type="NCBI Taxonomy" id="3299023"/>
    <lineage>
        <taxon>Bacteria</taxon>
        <taxon>Bacillati</taxon>
        <taxon>Bacillota</taxon>
        <taxon>Bacilli</taxon>
        <taxon>Bacillales</taxon>
        <taxon>Bacillaceae</taxon>
        <taxon>Cytobacillus</taxon>
    </lineage>
</organism>
<sequence>MTKKEKKYQYRKEPRSLSRRKALCDIWGLFLSTNPPSVKEQAQADFRAYAEHQTAHRRKVKPAYLWIQDYLSIKIVQENGKPVLKVTYILNQGGEASESA</sequence>
<gene>
    <name evidence="1" type="ORF">ACFYKX_11340</name>
</gene>
<reference evidence="1 2" key="1">
    <citation type="submission" date="2024-08" db="EMBL/GenBank/DDBJ databases">
        <title>Two novel Cytobacillus novel species.</title>
        <authorList>
            <person name="Liu G."/>
        </authorList>
    </citation>
    <scope>NUCLEOTIDE SEQUENCE [LARGE SCALE GENOMIC DNA]</scope>
    <source>
        <strain evidence="1 2">FJAT-54145</strain>
    </source>
</reference>
<dbReference type="RefSeq" id="WP_389361087.1">
    <property type="nucleotide sequence ID" value="NZ_JBIACK010000004.1"/>
</dbReference>
<evidence type="ECO:0000313" key="1">
    <source>
        <dbReference type="EMBL" id="MFE8701189.1"/>
    </source>
</evidence>
<evidence type="ECO:0000313" key="2">
    <source>
        <dbReference type="Proteomes" id="UP001601059"/>
    </source>
</evidence>
<name>A0ABW6KAE4_9BACI</name>
<protein>
    <recommendedName>
        <fullName evidence="3">Transposase</fullName>
    </recommendedName>
</protein>
<evidence type="ECO:0008006" key="3">
    <source>
        <dbReference type="Google" id="ProtNLM"/>
    </source>
</evidence>